<dbReference type="InterPro" id="IPR051309">
    <property type="entry name" value="ABCF_ATPase"/>
</dbReference>
<name>A0A382VVB5_9ZZZZ</name>
<evidence type="ECO:0000256" key="3">
    <source>
        <dbReference type="SAM" id="Coils"/>
    </source>
</evidence>
<feature type="coiled-coil region" evidence="3">
    <location>
        <begin position="86"/>
        <end position="113"/>
    </location>
</feature>
<evidence type="ECO:0000256" key="2">
    <source>
        <dbReference type="ARBA" id="ARBA00022840"/>
    </source>
</evidence>
<dbReference type="InterPro" id="IPR003593">
    <property type="entry name" value="AAA+_ATPase"/>
</dbReference>
<accession>A0A382VVB5</accession>
<organism evidence="5">
    <name type="scientific">marine metagenome</name>
    <dbReference type="NCBI Taxonomy" id="408172"/>
    <lineage>
        <taxon>unclassified sequences</taxon>
        <taxon>metagenomes</taxon>
        <taxon>ecological metagenomes</taxon>
    </lineage>
</organism>
<dbReference type="PANTHER" id="PTHR42855">
    <property type="entry name" value="ABC TRANSPORTER ATP-BINDING SUBUNIT"/>
    <property type="match status" value="1"/>
</dbReference>
<gene>
    <name evidence="5" type="ORF">METZ01_LOCUS403296</name>
</gene>
<dbReference type="Gene3D" id="3.40.50.300">
    <property type="entry name" value="P-loop containing nucleotide triphosphate hydrolases"/>
    <property type="match status" value="1"/>
</dbReference>
<dbReference type="InterPro" id="IPR017871">
    <property type="entry name" value="ABC_transporter-like_CS"/>
</dbReference>
<evidence type="ECO:0000259" key="4">
    <source>
        <dbReference type="PROSITE" id="PS50893"/>
    </source>
</evidence>
<dbReference type="InterPro" id="IPR003439">
    <property type="entry name" value="ABC_transporter-like_ATP-bd"/>
</dbReference>
<dbReference type="AlphaFoldDB" id="A0A382VVB5"/>
<keyword evidence="3" id="KW-0175">Coiled coil</keyword>
<feature type="domain" description="ABC transporter" evidence="4">
    <location>
        <begin position="3"/>
        <end position="212"/>
    </location>
</feature>
<evidence type="ECO:0000313" key="5">
    <source>
        <dbReference type="EMBL" id="SVD50442.1"/>
    </source>
</evidence>
<dbReference type="GO" id="GO:0005524">
    <property type="term" value="F:ATP binding"/>
    <property type="evidence" value="ECO:0007669"/>
    <property type="project" value="UniProtKB-KW"/>
</dbReference>
<proteinExistence type="predicted"/>
<dbReference type="PROSITE" id="PS00211">
    <property type="entry name" value="ABC_TRANSPORTER_1"/>
    <property type="match status" value="1"/>
</dbReference>
<dbReference type="GO" id="GO:0016887">
    <property type="term" value="F:ATP hydrolysis activity"/>
    <property type="evidence" value="ECO:0007669"/>
    <property type="project" value="InterPro"/>
</dbReference>
<dbReference type="PROSITE" id="PS50893">
    <property type="entry name" value="ABC_TRANSPORTER_2"/>
    <property type="match status" value="1"/>
</dbReference>
<dbReference type="InterPro" id="IPR027417">
    <property type="entry name" value="P-loop_NTPase"/>
</dbReference>
<dbReference type="SMART" id="SM00382">
    <property type="entry name" value="AAA"/>
    <property type="match status" value="1"/>
</dbReference>
<feature type="non-terminal residue" evidence="5">
    <location>
        <position position="213"/>
    </location>
</feature>
<keyword evidence="2" id="KW-0067">ATP-binding</keyword>
<dbReference type="FunFam" id="3.40.50.300:FF:000011">
    <property type="entry name" value="Putative ABC transporter ATP-binding component"/>
    <property type="match status" value="1"/>
</dbReference>
<dbReference type="Pfam" id="PF00005">
    <property type="entry name" value="ABC_tran"/>
    <property type="match status" value="1"/>
</dbReference>
<keyword evidence="1" id="KW-0547">Nucleotide-binding</keyword>
<protein>
    <recommendedName>
        <fullName evidence="4">ABC transporter domain-containing protein</fullName>
    </recommendedName>
</protein>
<dbReference type="PANTHER" id="PTHR42855:SF2">
    <property type="entry name" value="DRUG RESISTANCE ABC TRANSPORTER,ATP-BINDING PROTEIN"/>
    <property type="match status" value="1"/>
</dbReference>
<evidence type="ECO:0000256" key="1">
    <source>
        <dbReference type="ARBA" id="ARBA00022741"/>
    </source>
</evidence>
<reference evidence="5" key="1">
    <citation type="submission" date="2018-05" db="EMBL/GenBank/DDBJ databases">
        <authorList>
            <person name="Lanie J.A."/>
            <person name="Ng W.-L."/>
            <person name="Kazmierczak K.M."/>
            <person name="Andrzejewski T.M."/>
            <person name="Davidsen T.M."/>
            <person name="Wayne K.J."/>
            <person name="Tettelin H."/>
            <person name="Glass J.I."/>
            <person name="Rusch D."/>
            <person name="Podicherti R."/>
            <person name="Tsui H.-C.T."/>
            <person name="Winkler M.E."/>
        </authorList>
    </citation>
    <scope>NUCLEOTIDE SEQUENCE</scope>
</reference>
<dbReference type="EMBL" id="UINC01154906">
    <property type="protein sequence ID" value="SVD50442.1"/>
    <property type="molecule type" value="Genomic_DNA"/>
</dbReference>
<sequence length="213" mass="23701">MMIQLSSIHKAFGARVLFDAVRWQLQSGERVGLCGPNGAGKTTLLRIMAGLEEPDQGTVARSSNLTVGFLPQDGISHTGRTLFDEAALSFQELLRLQDEMQELEVQMGDSSVQAGEHQQLLARYADAQETFHHEGGYDIEARVSEVLHGLGFSQTDASRPTEEFSGGWQMRIALAKLLLKRPRLLLMDEPTNHLDLEARNWLENFLLSYPHAG</sequence>
<dbReference type="SUPFAM" id="SSF52540">
    <property type="entry name" value="P-loop containing nucleoside triphosphate hydrolases"/>
    <property type="match status" value="1"/>
</dbReference>